<dbReference type="OrthoDB" id="9797603at2"/>
<accession>A0A2X0I9I7</accession>
<dbReference type="AlphaFoldDB" id="A0A2X0I9I7"/>
<organism evidence="2 3">
    <name type="scientific">Streptacidiphilus pinicola</name>
    <dbReference type="NCBI Taxonomy" id="2219663"/>
    <lineage>
        <taxon>Bacteria</taxon>
        <taxon>Bacillati</taxon>
        <taxon>Actinomycetota</taxon>
        <taxon>Actinomycetes</taxon>
        <taxon>Kitasatosporales</taxon>
        <taxon>Streptomycetaceae</taxon>
        <taxon>Streptacidiphilus</taxon>
    </lineage>
</organism>
<dbReference type="GO" id="GO:0016740">
    <property type="term" value="F:transferase activity"/>
    <property type="evidence" value="ECO:0007669"/>
    <property type="project" value="UniProtKB-KW"/>
</dbReference>
<evidence type="ECO:0000259" key="1">
    <source>
        <dbReference type="Pfam" id="PF01636"/>
    </source>
</evidence>
<keyword evidence="2" id="KW-0808">Transferase</keyword>
<proteinExistence type="predicted"/>
<dbReference type="InterPro" id="IPR002575">
    <property type="entry name" value="Aminoglycoside_PTrfase"/>
</dbReference>
<dbReference type="Gene3D" id="3.30.200.20">
    <property type="entry name" value="Phosphorylase Kinase, domain 1"/>
    <property type="match status" value="1"/>
</dbReference>
<evidence type="ECO:0000313" key="2">
    <source>
        <dbReference type="EMBL" id="RAG81157.1"/>
    </source>
</evidence>
<dbReference type="EMBL" id="QKYN01000175">
    <property type="protein sequence ID" value="RAG81157.1"/>
    <property type="molecule type" value="Genomic_DNA"/>
</dbReference>
<dbReference type="Pfam" id="PF01636">
    <property type="entry name" value="APH"/>
    <property type="match status" value="1"/>
</dbReference>
<feature type="domain" description="Aminoglycoside phosphotransferase" evidence="1">
    <location>
        <begin position="36"/>
        <end position="256"/>
    </location>
</feature>
<dbReference type="Gene3D" id="3.90.1200.10">
    <property type="match status" value="1"/>
</dbReference>
<dbReference type="PANTHER" id="PTHR21310:SF42">
    <property type="entry name" value="BIFUNCTIONAL AAC_APH"/>
    <property type="match status" value="1"/>
</dbReference>
<dbReference type="InterPro" id="IPR051678">
    <property type="entry name" value="AGP_Transferase"/>
</dbReference>
<name>A0A2X0I9I7_9ACTN</name>
<sequence>MHVDEVDTDAALARRLVAAQFPQWAGLEVEAVERIGTSNAMFRLGADMVVRLPRRAGAAKDIDMEHEWLPRLGAQLPTPIPVPLAQGTPQEGYPWRWSVYEWLDGTNPVVGRLTAPKLLATDLAAFVTTLRRTDPADGPASYRSEPLPQRDADTRRALADVRDLVDQGAALSVWESALRAPEWTNAPVWIHSDLQPGNLLVSPEGRLSAVIDFECAGFGDAAVDLLPAWYVLPPEARALFRTVAEVDEATWVRGRGWALSVALLELSYYRHSNPVMVATAQHVLDEILAEG</sequence>
<comment type="caution">
    <text evidence="2">The sequence shown here is derived from an EMBL/GenBank/DDBJ whole genome shotgun (WGS) entry which is preliminary data.</text>
</comment>
<reference evidence="2 3" key="1">
    <citation type="submission" date="2018-06" db="EMBL/GenBank/DDBJ databases">
        <title>Streptacidiphilus pinicola sp. nov., isolated from pine grove soil.</title>
        <authorList>
            <person name="Roh S.G."/>
            <person name="Park S."/>
            <person name="Kim M.-K."/>
            <person name="Yun B.-R."/>
            <person name="Park J."/>
            <person name="Kim M.J."/>
            <person name="Kim Y.S."/>
            <person name="Kim S.B."/>
        </authorList>
    </citation>
    <scope>NUCLEOTIDE SEQUENCE [LARGE SCALE GENOMIC DNA]</scope>
    <source>
        <strain evidence="2 3">MMS16-CNU450</strain>
    </source>
</reference>
<gene>
    <name evidence="2" type="ORF">DN069_34375</name>
</gene>
<dbReference type="InterPro" id="IPR011009">
    <property type="entry name" value="Kinase-like_dom_sf"/>
</dbReference>
<dbReference type="CDD" id="cd05155">
    <property type="entry name" value="APH_ChoK_like_1"/>
    <property type="match status" value="1"/>
</dbReference>
<dbReference type="SUPFAM" id="SSF56112">
    <property type="entry name" value="Protein kinase-like (PK-like)"/>
    <property type="match status" value="1"/>
</dbReference>
<keyword evidence="3" id="KW-1185">Reference proteome</keyword>
<dbReference type="Proteomes" id="UP000248889">
    <property type="component" value="Unassembled WGS sequence"/>
</dbReference>
<dbReference type="PANTHER" id="PTHR21310">
    <property type="entry name" value="AMINOGLYCOSIDE PHOSPHOTRANSFERASE-RELATED-RELATED"/>
    <property type="match status" value="1"/>
</dbReference>
<protein>
    <submittedName>
        <fullName evidence="2">Phosphotransferase</fullName>
    </submittedName>
</protein>
<evidence type="ECO:0000313" key="3">
    <source>
        <dbReference type="Proteomes" id="UP000248889"/>
    </source>
</evidence>